<keyword evidence="13" id="KW-1185">Reference proteome</keyword>
<comment type="similarity">
    <text evidence="3 9">Belongs to the midasin family.</text>
</comment>
<dbReference type="Proteomes" id="UP000192223">
    <property type="component" value="Unplaced"/>
</dbReference>
<dbReference type="Gene3D" id="3.40.50.410">
    <property type="entry name" value="von Willebrand factor, type A domain"/>
    <property type="match status" value="1"/>
</dbReference>
<dbReference type="Pfam" id="PF21108">
    <property type="entry name" value="MDN1_4th"/>
    <property type="match status" value="1"/>
</dbReference>
<dbReference type="RefSeq" id="XP_025832474.1">
    <property type="nucleotide sequence ID" value="XM_025976689.1"/>
</dbReference>
<name>A0A7F5R934_AGRPL</name>
<evidence type="ECO:0000313" key="15">
    <source>
        <dbReference type="RefSeq" id="XP_025832473.1"/>
    </source>
</evidence>
<dbReference type="InterPro" id="IPR002035">
    <property type="entry name" value="VWF_A"/>
</dbReference>
<dbReference type="Pfam" id="PF17865">
    <property type="entry name" value="AAA_lid_5"/>
    <property type="match status" value="1"/>
</dbReference>
<organism evidence="13 16">
    <name type="scientific">Agrilus planipennis</name>
    <name type="common">Emerald ash borer</name>
    <name type="synonym">Agrilus marcopoli</name>
    <dbReference type="NCBI Taxonomy" id="224129"/>
    <lineage>
        <taxon>Eukaryota</taxon>
        <taxon>Metazoa</taxon>
        <taxon>Ecdysozoa</taxon>
        <taxon>Arthropoda</taxon>
        <taxon>Hexapoda</taxon>
        <taxon>Insecta</taxon>
        <taxon>Pterygota</taxon>
        <taxon>Neoptera</taxon>
        <taxon>Endopterygota</taxon>
        <taxon>Coleoptera</taxon>
        <taxon>Polyphaga</taxon>
        <taxon>Elateriformia</taxon>
        <taxon>Buprestoidea</taxon>
        <taxon>Buprestidae</taxon>
        <taxon>Agrilinae</taxon>
        <taxon>Agrilus</taxon>
    </lineage>
</organism>
<evidence type="ECO:0000256" key="8">
    <source>
        <dbReference type="ARBA" id="ARBA00023242"/>
    </source>
</evidence>
<accession>A0A7F5R934</accession>
<evidence type="ECO:0000256" key="1">
    <source>
        <dbReference type="ARBA" id="ARBA00004604"/>
    </source>
</evidence>
<protein>
    <recommendedName>
        <fullName evidence="4 9">Midasin</fullName>
    </recommendedName>
</protein>
<evidence type="ECO:0000313" key="13">
    <source>
        <dbReference type="Proteomes" id="UP000192223"/>
    </source>
</evidence>
<dbReference type="RefSeq" id="XP_025832472.1">
    <property type="nucleotide sequence ID" value="XM_025976687.1"/>
</dbReference>
<evidence type="ECO:0000259" key="12">
    <source>
        <dbReference type="PROSITE" id="PS50234"/>
    </source>
</evidence>
<feature type="compositionally biased region" description="Basic and acidic residues" evidence="11">
    <location>
        <begin position="4403"/>
        <end position="4444"/>
    </location>
</feature>
<comment type="subcellular location">
    <subcellularLocation>
        <location evidence="1">Nucleus</location>
        <location evidence="1">Nucleolus</location>
    </subcellularLocation>
    <subcellularLocation>
        <location evidence="2">Nucleus</location>
        <location evidence="2">Nucleoplasm</location>
    </subcellularLocation>
</comment>
<evidence type="ECO:0000256" key="9">
    <source>
        <dbReference type="PIRNR" id="PIRNR010340"/>
    </source>
</evidence>
<feature type="compositionally biased region" description="Basic and acidic residues" evidence="11">
    <location>
        <begin position="4769"/>
        <end position="4798"/>
    </location>
</feature>
<dbReference type="FunFam" id="3.40.50.300:FF:000582">
    <property type="entry name" value="Midasin"/>
    <property type="match status" value="1"/>
</dbReference>
<dbReference type="InterPro" id="IPR027417">
    <property type="entry name" value="P-loop_NTPase"/>
</dbReference>
<keyword evidence="5 9" id="KW-0547">Nucleotide-binding</keyword>
<reference evidence="14 15" key="1">
    <citation type="submission" date="2025-04" db="UniProtKB">
        <authorList>
            <consortium name="RefSeq"/>
        </authorList>
    </citation>
    <scope>IDENTIFICATION</scope>
    <source>
        <tissue evidence="14 15">Entire body</tissue>
    </source>
</reference>
<dbReference type="Pfam" id="PF00092">
    <property type="entry name" value="VWA"/>
    <property type="match status" value="1"/>
</dbReference>
<feature type="compositionally biased region" description="Basic and acidic residues" evidence="11">
    <location>
        <begin position="4478"/>
        <end position="4487"/>
    </location>
</feature>
<feature type="compositionally biased region" description="Acidic residues" evidence="11">
    <location>
        <begin position="4381"/>
        <end position="4390"/>
    </location>
</feature>
<dbReference type="PROSITE" id="PS50234">
    <property type="entry name" value="VWFA"/>
    <property type="match status" value="1"/>
</dbReference>
<feature type="compositionally biased region" description="Basic and acidic residues" evidence="11">
    <location>
        <begin position="4812"/>
        <end position="4824"/>
    </location>
</feature>
<dbReference type="Pfam" id="PF17867">
    <property type="entry name" value="AAA_lid_7"/>
    <property type="match status" value="3"/>
</dbReference>
<feature type="compositionally biased region" description="Acidic residues" evidence="11">
    <location>
        <begin position="4564"/>
        <end position="4575"/>
    </location>
</feature>
<feature type="compositionally biased region" description="Basic and acidic residues" evidence="11">
    <location>
        <begin position="4661"/>
        <end position="4685"/>
    </location>
</feature>
<dbReference type="Pfam" id="PF07728">
    <property type="entry name" value="AAA_5"/>
    <property type="match status" value="7"/>
</dbReference>
<evidence type="ECO:0000256" key="10">
    <source>
        <dbReference type="SAM" id="Coils"/>
    </source>
</evidence>
<dbReference type="GO" id="GO:0030687">
    <property type="term" value="C:preribosome, large subunit precursor"/>
    <property type="evidence" value="ECO:0007669"/>
    <property type="project" value="TreeGrafter"/>
</dbReference>
<feature type="compositionally biased region" description="Polar residues" evidence="11">
    <location>
        <begin position="4690"/>
        <end position="4700"/>
    </location>
</feature>
<feature type="compositionally biased region" description="Basic and acidic residues" evidence="11">
    <location>
        <begin position="4530"/>
        <end position="4546"/>
    </location>
</feature>
<feature type="compositionally biased region" description="Basic and acidic residues" evidence="11">
    <location>
        <begin position="4596"/>
        <end position="4608"/>
    </location>
</feature>
<dbReference type="GO" id="GO:0016887">
    <property type="term" value="F:ATP hydrolysis activity"/>
    <property type="evidence" value="ECO:0007669"/>
    <property type="project" value="InterPro"/>
</dbReference>
<evidence type="ECO:0000256" key="2">
    <source>
        <dbReference type="ARBA" id="ARBA00004642"/>
    </source>
</evidence>
<dbReference type="GO" id="GO:0005524">
    <property type="term" value="F:ATP binding"/>
    <property type="evidence" value="ECO:0007669"/>
    <property type="project" value="UniProtKB-KW"/>
</dbReference>
<gene>
    <name evidence="14 15 16" type="primary">LOC108743020</name>
</gene>
<dbReference type="FunFam" id="3.40.50.300:FF:001384">
    <property type="entry name" value="Midasin"/>
    <property type="match status" value="1"/>
</dbReference>
<feature type="compositionally biased region" description="Acidic residues" evidence="11">
    <location>
        <begin position="4583"/>
        <end position="4593"/>
    </location>
</feature>
<dbReference type="SMART" id="SM00382">
    <property type="entry name" value="AAA"/>
    <property type="match status" value="5"/>
</dbReference>
<feature type="compositionally biased region" description="Polar residues" evidence="11">
    <location>
        <begin position="4708"/>
        <end position="4718"/>
    </location>
</feature>
<dbReference type="GO" id="GO:0000055">
    <property type="term" value="P:ribosomal large subunit export from nucleus"/>
    <property type="evidence" value="ECO:0007669"/>
    <property type="project" value="TreeGrafter"/>
</dbReference>
<feature type="compositionally biased region" description="Acidic residues" evidence="11">
    <location>
        <begin position="4626"/>
        <end position="4644"/>
    </location>
</feature>
<evidence type="ECO:0000256" key="5">
    <source>
        <dbReference type="ARBA" id="ARBA00022741"/>
    </source>
</evidence>
<evidence type="ECO:0000256" key="6">
    <source>
        <dbReference type="ARBA" id="ARBA00022840"/>
    </source>
</evidence>
<keyword evidence="7 9" id="KW-0143">Chaperone</keyword>
<proteinExistence type="inferred from homology"/>
<comment type="function">
    <text evidence="9">Nuclear chaperone required for maturation and nuclear export of pre-60S ribosome subunits.</text>
</comment>
<dbReference type="InterPro" id="IPR003593">
    <property type="entry name" value="AAA+_ATPase"/>
</dbReference>
<dbReference type="PANTHER" id="PTHR48103">
    <property type="entry name" value="MIDASIN-RELATED"/>
    <property type="match status" value="1"/>
</dbReference>
<feature type="compositionally biased region" description="Basic and acidic residues" evidence="11">
    <location>
        <begin position="4553"/>
        <end position="4563"/>
    </location>
</feature>
<dbReference type="Gene3D" id="3.40.50.300">
    <property type="entry name" value="P-loop containing nucleotide triphosphate hydrolases"/>
    <property type="match status" value="6"/>
</dbReference>
<evidence type="ECO:0000256" key="7">
    <source>
        <dbReference type="ARBA" id="ARBA00023186"/>
    </source>
</evidence>
<keyword evidence="6 9" id="KW-0067">ATP-binding</keyword>
<feature type="coiled-coil region" evidence="10">
    <location>
        <begin position="4245"/>
        <end position="4272"/>
    </location>
</feature>
<keyword evidence="10" id="KW-0175">Coiled coil</keyword>
<dbReference type="GO" id="GO:0005730">
    <property type="term" value="C:nucleolus"/>
    <property type="evidence" value="ECO:0007669"/>
    <property type="project" value="UniProtKB-SubCell"/>
</dbReference>
<dbReference type="SUPFAM" id="SSF53300">
    <property type="entry name" value="vWA-like"/>
    <property type="match status" value="1"/>
</dbReference>
<dbReference type="FunFam" id="3.40.50.300:FF:000956">
    <property type="entry name" value="Midasin"/>
    <property type="match status" value="1"/>
</dbReference>
<dbReference type="OrthoDB" id="422220at2759"/>
<dbReference type="InterPro" id="IPR011704">
    <property type="entry name" value="ATPase_dyneun-rel_AAA"/>
</dbReference>
<dbReference type="RefSeq" id="XP_025832473.1">
    <property type="nucleotide sequence ID" value="XM_025976688.1"/>
</dbReference>
<evidence type="ECO:0000313" key="14">
    <source>
        <dbReference type="RefSeq" id="XP_025832472.1"/>
    </source>
</evidence>
<evidence type="ECO:0000256" key="11">
    <source>
        <dbReference type="SAM" id="MobiDB-lite"/>
    </source>
</evidence>
<dbReference type="GeneID" id="108743020"/>
<dbReference type="InterPro" id="IPR041190">
    <property type="entry name" value="Midasin_AAA_lid_5"/>
</dbReference>
<dbReference type="FunFam" id="3.40.50.300:FF:000142">
    <property type="entry name" value="Midasin"/>
    <property type="match status" value="1"/>
</dbReference>
<dbReference type="CDD" id="cd01460">
    <property type="entry name" value="vWA_midasin"/>
    <property type="match status" value="1"/>
</dbReference>
<dbReference type="PIRSF" id="PIRSF010340">
    <property type="entry name" value="Midasin"/>
    <property type="match status" value="1"/>
</dbReference>
<feature type="compositionally biased region" description="Acidic residues" evidence="11">
    <location>
        <begin position="4461"/>
        <end position="4477"/>
    </location>
</feature>
<dbReference type="CDD" id="cd00009">
    <property type="entry name" value="AAA"/>
    <property type="match status" value="2"/>
</dbReference>
<feature type="region of interest" description="Disordered" evidence="11">
    <location>
        <begin position="4381"/>
        <end position="4824"/>
    </location>
</feature>
<dbReference type="PANTHER" id="PTHR48103:SF2">
    <property type="entry name" value="MIDASIN"/>
    <property type="match status" value="1"/>
</dbReference>
<feature type="domain" description="VWFA" evidence="12">
    <location>
        <begin position="5063"/>
        <end position="5258"/>
    </location>
</feature>
<dbReference type="SUPFAM" id="SSF52540">
    <property type="entry name" value="P-loop containing nucleoside triphosphate hydrolases"/>
    <property type="match status" value="6"/>
</dbReference>
<dbReference type="InterPro" id="IPR040848">
    <property type="entry name" value="AAA_lid_7"/>
</dbReference>
<evidence type="ECO:0000313" key="16">
    <source>
        <dbReference type="RefSeq" id="XP_025832474.1"/>
    </source>
</evidence>
<evidence type="ECO:0000256" key="4">
    <source>
        <dbReference type="ARBA" id="ARBA00017143"/>
    </source>
</evidence>
<sequence>MSERIFVSSLIMNLQNSSNDNVELKRIAEKTYNKKLNKSHVKAIYNDLALLMLNPVHAEDIVVTFKEHVVSILSYALHDSILQWDTDIHLRNCVVLGKIIDLHPDVGSVAISYFNLYPSPFESNTLESPIKKKTRTKESPVNREIKVNNVDIVDACYKLLKFSPDFFGRKWPWSVFFKTFFNQNNPKIIWNCCCCVRILTGMNESSLEKFMKLDLSDKQIDQFLIQFETNKHSKSTIHFPKNEMGTADEDFFIDQSSTIFSHVTYVGNILLPVYNKETIGEVTSSRIIEVESTKRNLFKIALAVAANKPVCLQGPVGSGKTSLVEYVAMKTGRILGKSLFKIQLGDQTDSKLLLGSYRCTDVPGEFVWQPGVLTQAVIQGSWILLEDIDLANLDISSVISALIENKCLSVPGYRDAIPVGPGFQIFLTQRSITKSSGHHMKQTNTSILLEKHILRINIESLFKEELEQIISTSYPVLKTISSRMVNVFRVFSAENYESFSRIKGGRLISTRDLFKWCSRAAINFDVSSQASALKVLQEAIDIFCCSYSKLEEKIEIAKAISSELGIVNEKGEYFCTKYKPNLTLTPDSFTAGRVSLPRNANLEPKYSVFSFTRPSVCLLEQIMCCISMNEPVLLVGETGTGKTTSVQYLARVLGKKLVVINMNQQSDSVDLLGGYKPVDLKFVLSPLLREFRNVFCNYFNVEKNQKFLSNINLCFNEQKWDMLLKLLKRSCEAALVRLSSCDDISVKIGGKRKKDEKRVYSNFLKKWTEISKKLEKFELQLKNKNALVFSFVEGSLVRAVEEGYWVLLDEINLANAETLECLSGLLESREGSLSLLERGDKEPIKRHKDFVLFACMNPSTDVGKKDLPVGLRNRFTEFFVDELTDKSDLLLLVSNYLNAMALSNEKLENIVKLYLSICKEAQLNLTDGLGHKPHFSLRSLCRALVIASKNPCGVFTRSLFESFLLSFLTQLDVKSYRIVQNLILKYIFGNAKEAKSILNQPIPPPQQPKNKDFVLFEGYWIAKGDLEPLPIENYVLTESVRRNLKDLARVVSLGRLPVLLQGVTSVGKTSMITYLAKKSGNKCVRINNHEHTDLQEYIGSYVANSEGKLVFREGVLVEAMRKGHWIILDELNLAPTDVLEALNRVLDDNRELFIPETQTTVKANPNFMLFATQNPPGVYGGRKMLSRAFRNRFVELHFDEIPPVELEVILHERCEMPMSYAIKMVAVMTDLQTRRRRSAAFAGKQGFITLRDLFRWGERYRLSKVSNRLYDWDQHLADEGYLLLAGRVRQIEEREEIAAVIENRMKRKIVPENLFTLSERTSPVTKGILENLERNKNKHRNIVWTYNMRQLAVLVWKALDFHEPVLLVGETGCGKTTICQLLAELRGQELLTVNCHMHTESSDFIGGLRPIRDRNENNNSRLFEWVDGPLIEAVVGGEMFLADEISLADDSVLERLNSLLESERTLLVAEKGTDINSINSCEFIVANDNFRFIGTMNPGGDYGKKELSPALRNRFTEIWCEPCKDRADLIRIIECNIKDTLSLCNFEDEKSGIGKMIMDFIEFFSRTELGRRLTITVRDILTWVCFLNACDQKLNVTDAFVHGAFLTFLDGMGSGLTTTESPQLLTTVRESCLQFLKKQLRDVGQDVSDLFLDNEKLLKIEYTLDGTFGIKPFYVALGNVEQETSSFCFDSSTTKFNAVRLLRGMQLNKAILLEGSPGVGKTSLVMALAKCTKNRITRINLSDQTDISDLFGADLPVEEGTGGHFSWRDGPFLRALKNGDWILLDELNLASQSVLEGLNACLDHRGEIFIPELGKTFTVKLGTRLFACQNPQRQGGSRRGLPRSFLNRFTQVYIHAYNDNDYERILSKAFPLFPQDLIRKMIAFNSAVNEALRTRSFGHRGAPWEFNLRDLVRWCEVTQFLYKDVDGELAPERFVNVIYADRMRTHEDKMKMCEMFAKVFGRELIGIAPIAYVTRTKVYIGDARVEKMTDSVNMNVLKQEKTNLVLRKQLSVLRSLCYCVNLKWMAVLVGPAASGKSKVVHTLAKLTGRTLYTLPVTPAMDTIDLLGGFEQTDFSRHLEEITKQTEYLVLNVIQKLFIKGNKENAVKLLFEWENCISYLHKEANEQTMTEVSKLFLAKIESLKMLWNDLINFGQLDADCFSLIEKLQNRGKFLGDTVNAEGNLNAGGKFEWVDSVLVKCLQNGYWLLIDDVNLCNAAVLDRLNAVLEPNGVLTIGEKGVDKNGEPVQIKPHKDFRLFLTLDPRNGEISRAMRNRGLEIYMLNDDEMNELDLKSLISLEGLKHKDVVEALINVHYFIKELIIGDKPDVRHILQSAFLISQQISRGIALERAFVRSILDVYFKTRNIAAFNTNDPEVVIITKIKSVLENLTDSPLLHTTLSTKDLEISSDLEKIRQQVSILESHLPSKPHANVDDYNRKLIQWLLIHSYSISNKHDIKLRWKYVDELLKGANAKTYQTCNDLIRDEILRIVEMENNNDDNDIPIDTGWLLDNIYLQNDPNSRNRLLLRLHFMSTKYLYERKGEWRKENMTLLQYMTSVREEKQKNNIDDVVVENFFTLLDEYDAFILEKLKNKNLVISDFDTVAALALLQWRFAFYQNTKINIQGINITAMKTLLSDLHLHYKWFFKFSVGLISKILKETPDPSLQRLIDTIGSQLSTHFSLAYKIGRLYAKKSATPTPFVNENQIKNNLIYEEEMKKVDLYKGRSNFNVIVKKNATDTNRRNNLIEIKFMLKCGQENIDFHPLNQATTVPDEENVLKDSGVQILPVLDYVCSLAMLSIKWQRDLTKVDENFLKNSKTVPADLAGLLLAYDKMREPSFLYEIKTKLFWYQIKSPSSVPKRYTYFNVHQSASSNDTTPTVVLPMHTPRLVYLTVDLLITDSNPTNIFNTITLGTYRENEDLLETFKSVLWKNTRQLSYNDYDFITCEIKYLLNEYNNVMTVLLKALTNDSKTSSASSNHFETTEMCLSEIKRFEMKYPTHKADLKLLKYLIDKCLNEIKKLDGSIESNSLHANLNRISNVYLVLNNIKICVYSKLPAVDHLTKVKFKKQRLSQIINELEILNRSFEFENCVYSDDRRSLHPLHFHVDRKINELQLENEKYEKFVTVRPENISYQLILKEISHINATILSQQKLDNFYSESDKYFTLLSSAIEHDKVIDDGLSEEQIQKFINISQNNIKTYENAIEDVLERYRIGFPDVIEPFLSTVTEYLYGYILKVGILKKMLLQYKASKQKINLHKLVTNFVQFPSIPNNYHQLLRMINVCSNVFKIFLKHNTEDEIENISKTEKSRLVFIAIQEVYNLNVIISKNTEKLENKLFKHFDCLIELFVGAWTKQKDLEEARKKEKEALYKIRIKTEDEIDQEEFSQLFPNYRDVDFSDLDSNGLEEGNEKFENNEEDILAFGEITKEDAKYIMDLHGQLVHNFTKTEWLDCEKATNVPLDIVGPLLKKFKIFKLILDESISSADYHLDAQAIGSLNVLVDVAQKFGRTDFEQNSSKLAQKKRNNFYKDSNTDEVKNSYHILKELENEIDRLLNEWQDHPGLLTIKSVIERIYEFPITSPLSRFLTGFEMLLTKCHEWEQNAHSGVSLSANIQNLVQQIIAWRKIEMNMWKESLNGVYERMNEPITNWWFYMYNVSKQFIYEGCLDKKELIETLRKFIFESNLAEFNGRLGLLYTFHCHAVHLEKNDTRDQLVNILWNIYQYFKQYEPIVENKIKDLRSPIEKKLKDYIKIVKWKDISYWAIKETCEKSHKTLFKHMKEFEKALNSPVKLCLSNVTSQIKNEENVGIWDRPQRQVPKNYHYTIDSSNYVAKYAISKVKTDNKLEKGSNVNHVIFQKISSDEAHSKLDKYFLKSRTFCKEVIDSCQYPILIKALDCFIAEIIERSTHLQNIQVDSSLPKTKQKSSLKSILQQKRKALSDLFKNLTKIGFSYKTGLVIETTSNDLDDYLLMKPIDLSAGLKQFPQSHYNEKITTIWEGCETYYIRSLIRLNLLKNILSKPASDLGAQNVERCRGFATHLVQSIQKQKAKVIDSFEILYNIRKCKIHLTDICEQNTIFQTHMLEKLKDCLSNVVITMEQYKIYLLTAPEQPVFDSNLKLNIPVLMPEPIDYIHYKHDQCWDKAMCLVQEAKDKAQKLLSSLKHYDNSDFKLFALHDTEEIVFEFTTIVDKIVNLSSIIGNTPLADALKHLKAEIRSVSNQLVINANNLLKVKEIVTPDEFRKTIKNLEDHVLLSIQNIYKKYEEDIQKEKNKSLENTDEDLALNDNHLKMLILQKLDDDIELINMKNILTDIHKIISNINTMDSKTILEIKTDLSKTFPLLEQLLLFYQYFVTQQVLTYRITSKLTSIILNIFIDLLTKGFCSPSDLPNEETNEAEGECQKGGFGLSEDQGEKDVSERIESEDQLDDAKSFGEEKEKQDNQPNKEEEKGIEMSEDFDADLQDVQKDKEDEENSNNGSDAEEQMGDVDKGTDRLDQQLWGSDEENDTKDETKEDIDGGGGEKLGEEQIGTETAEEDSTENKKQKLKDIDNFKEPEIDDDQIDPHHGNHPEYPEPEALDLPDDFGLDKDDNEKEEAPEENPFDIDTIKDQIPLKDTLESNDQQDDEKEKSNLEDEKGESEEENGIIEEEEEEGEREKDDQLGSEELEEDDKNKKTDKDNSSDIESSEMKDEDASVKSGLDQNQSTNEKTQPMEIDNSETSDNAQTTDMKAVAEFQENRDSFMEEESEDKEGIGQSQTEKSKTGHKTPANAFEDISNSKQDESKEERKRKPGEADSERSLGDVKEPVKKKLKTFNIQNSNESLKEENEDDRSYEQQTEMYKHIKETTKTAVQTLDFATDEQIQQQQEEISKLKEEEINENILTDTTKLVKDDEEEEIDILNQIEKCQGEQTEFDGKKDINTNKKSEGGVREEVSEINIEGDIVETHTASRAAETIYCTQDALFTLTESHLNNEEIAKIRIEVENQLSAWNEIRSDVEAERVWEKISSVTTPLAQILCEQLRLILEPTQASQLKGDYRTGKRINMMKVIPYIASQFRKDKIWLRRTKPSKRDYQIVLAIDDSSSMCDNRSKELAFESVSLISKALTLLESGQLSILGFGENVEILHKLGDTFSEKNGSNLIQKFTFSQKKTCIAKLVNFTTEMMTVNPSTSSAQVARLLIIVSDGRGIFWEGENQVQQAVRRAKLADIFMIFVIIDNPQNKDSILDIRMPIFNEGKLLGIKSYMDSFPFPFYIILKDINSLPDVLSEALRQWFEIVINNSKI</sequence>
<keyword evidence="8 9" id="KW-0539">Nucleus</keyword>
<dbReference type="InterPro" id="IPR012099">
    <property type="entry name" value="Midasin"/>
</dbReference>
<dbReference type="KEGG" id="apln:108743020"/>
<dbReference type="GO" id="GO:0005654">
    <property type="term" value="C:nucleoplasm"/>
    <property type="evidence" value="ECO:0007669"/>
    <property type="project" value="UniProtKB-SubCell"/>
</dbReference>
<dbReference type="InterPro" id="IPR048617">
    <property type="entry name" value="MDN1_AAA_lid_4"/>
</dbReference>
<evidence type="ECO:0000256" key="3">
    <source>
        <dbReference type="ARBA" id="ARBA00007188"/>
    </source>
</evidence>
<dbReference type="GO" id="GO:0000027">
    <property type="term" value="P:ribosomal large subunit assembly"/>
    <property type="evidence" value="ECO:0007669"/>
    <property type="project" value="InterPro"/>
</dbReference>
<dbReference type="InterPro" id="IPR036465">
    <property type="entry name" value="vWFA_dom_sf"/>
</dbReference>
<dbReference type="FunFam" id="3.40.50.410:FF:000028">
    <property type="entry name" value="Midasin"/>
    <property type="match status" value="1"/>
</dbReference>